<feature type="domain" description="Oligopeptidase A N-terminal" evidence="11">
    <location>
        <begin position="21"/>
        <end position="139"/>
    </location>
</feature>
<evidence type="ECO:0000259" key="10">
    <source>
        <dbReference type="Pfam" id="PF01432"/>
    </source>
</evidence>
<evidence type="ECO:0000259" key="11">
    <source>
        <dbReference type="Pfam" id="PF19310"/>
    </source>
</evidence>
<keyword evidence="13" id="KW-1185">Reference proteome</keyword>
<evidence type="ECO:0000256" key="9">
    <source>
        <dbReference type="RuleBase" id="RU003435"/>
    </source>
</evidence>
<dbReference type="AlphaFoldDB" id="A0A2I7N2T2"/>
<evidence type="ECO:0000256" key="2">
    <source>
        <dbReference type="ARBA" id="ARBA00022670"/>
    </source>
</evidence>
<dbReference type="Gene3D" id="3.40.390.10">
    <property type="entry name" value="Collagenase (Catalytic Domain)"/>
    <property type="match status" value="1"/>
</dbReference>
<keyword evidence="5 9" id="KW-0862">Zinc</keyword>
<dbReference type="Pfam" id="PF19310">
    <property type="entry name" value="TOP_N"/>
    <property type="match status" value="1"/>
</dbReference>
<dbReference type="CDD" id="cd06456">
    <property type="entry name" value="M3A_DCP"/>
    <property type="match status" value="1"/>
</dbReference>
<dbReference type="InterPro" id="IPR024077">
    <property type="entry name" value="Neurolysin/TOP_dom2"/>
</dbReference>
<evidence type="ECO:0000313" key="13">
    <source>
        <dbReference type="Proteomes" id="UP000236655"/>
    </source>
</evidence>
<evidence type="ECO:0000256" key="7">
    <source>
        <dbReference type="ARBA" id="ARBA00024603"/>
    </source>
</evidence>
<dbReference type="GO" id="GO:0004222">
    <property type="term" value="F:metalloendopeptidase activity"/>
    <property type="evidence" value="ECO:0007669"/>
    <property type="project" value="UniProtKB-EC"/>
</dbReference>
<dbReference type="PANTHER" id="PTHR43660:SF1">
    <property type="entry name" value="DIPEPTIDYL CARBOXYPEPTIDASE"/>
    <property type="match status" value="1"/>
</dbReference>
<dbReference type="Pfam" id="PF01432">
    <property type="entry name" value="Peptidase_M3"/>
    <property type="match status" value="1"/>
</dbReference>
<keyword evidence="3 9" id="KW-0479">Metal-binding</keyword>
<dbReference type="GO" id="GO:0006508">
    <property type="term" value="P:proteolysis"/>
    <property type="evidence" value="ECO:0007669"/>
    <property type="project" value="UniProtKB-KW"/>
</dbReference>
<evidence type="ECO:0000256" key="4">
    <source>
        <dbReference type="ARBA" id="ARBA00022801"/>
    </source>
</evidence>
<feature type="domain" description="Peptidase M3A/M3B catalytic" evidence="10">
    <location>
        <begin position="213"/>
        <end position="662"/>
    </location>
</feature>
<sequence length="666" mass="76834">MTQFIPFNSIDSAYLETKLEQELANTQATIQKLEQESISSWDMIISPLQHSLYHLNQVWGIVGHLQGVKDSPELRDLHEKYLPILTELYVNLGQNQYLYKHIQKIKDSEFSSLDSEQQKVIDNELRDFRLSGITLPEDKQRKFKQIQNQLSELSTKFEHNVLDSTDSYAKYVTKEDLAGVPEDSLALYQVLAAQDGKEGYKISLHMPSYLPVMQFASNRKLREELYQAYSTRASELSNDGKFDNSNLIREILRLRQQKAELLDFANYAELSLYNKMAETPKQVLDFLYSLADKSRPYAENDWQQLQQFARDTDGIEKLEAWDVAYYSEKLQLHKYSYSSNELKQYFQLPRVFDGLFALIHQLYNIEFRPNQNIPVWHPDVTTYDVILNGEITGHIYFDLYAREGKQPGAWMNSAQDRSVTSGEVRLPIAYIICNFTKPVGEKPSLLTFDDVQTLFHEMGHGLHHLLTVINNSSISGINGVEWDAVELPSQFMEYFAWDYSILAKLTAHIESGQVLPRELFDKVLASRYYQSGMQTLRQLEFAIFDLLLHSDFNYTEGNYLELLAKLRREIAVVIPPSYNRFPNSFAHIFAGGYAAGYYSYKWAEVLACDVFSVFDGINGDELTKLGDKFRTLILSQGGVRPMMENFKAMMGREPQIDALLKYSGMN</sequence>
<comment type="similarity">
    <text evidence="1 9">Belongs to the peptidase M3 family.</text>
</comment>
<keyword evidence="2 9" id="KW-0645">Protease</keyword>
<keyword evidence="6 9" id="KW-0482">Metalloprotease</keyword>
<evidence type="ECO:0000256" key="8">
    <source>
        <dbReference type="ARBA" id="ARBA00026100"/>
    </source>
</evidence>
<dbReference type="KEGG" id="nba:CUN60_00075"/>
<dbReference type="FunFam" id="3.40.390.10:FF:000009">
    <property type="entry name" value="Oligopeptidase A"/>
    <property type="match status" value="1"/>
</dbReference>
<dbReference type="Gene3D" id="1.10.1370.10">
    <property type="entry name" value="Neurolysin, domain 3"/>
    <property type="match status" value="1"/>
</dbReference>
<dbReference type="InterPro" id="IPR001567">
    <property type="entry name" value="Pept_M3A_M3B_dom"/>
</dbReference>
<dbReference type="InterPro" id="IPR034005">
    <property type="entry name" value="M3A_DCP"/>
</dbReference>
<proteinExistence type="inferred from homology"/>
<dbReference type="EC" id="3.4.24.70" evidence="8"/>
<dbReference type="SUPFAM" id="SSF55486">
    <property type="entry name" value="Metalloproteases ('zincins'), catalytic domain"/>
    <property type="match status" value="1"/>
</dbReference>
<reference evidence="13" key="1">
    <citation type="submission" date="2017-11" db="EMBL/GenBank/DDBJ databases">
        <authorList>
            <person name="Chan K.G."/>
            <person name="Lee L.S."/>
        </authorList>
    </citation>
    <scope>NUCLEOTIDE SEQUENCE [LARGE SCALE GENOMIC DNA]</scope>
    <source>
        <strain evidence="13">DSM 100970</strain>
    </source>
</reference>
<dbReference type="RefSeq" id="WP_102950056.1">
    <property type="nucleotide sequence ID" value="NZ_CP024847.1"/>
</dbReference>
<name>A0A2I7N2T2_9NEIS</name>
<organism evidence="12 13">
    <name type="scientific">Aquella oligotrophica</name>
    <dbReference type="NCBI Taxonomy" id="2067065"/>
    <lineage>
        <taxon>Bacteria</taxon>
        <taxon>Pseudomonadati</taxon>
        <taxon>Pseudomonadota</taxon>
        <taxon>Betaproteobacteria</taxon>
        <taxon>Neisseriales</taxon>
        <taxon>Neisseriaceae</taxon>
        <taxon>Aquella</taxon>
    </lineage>
</organism>
<dbReference type="Proteomes" id="UP000236655">
    <property type="component" value="Chromosome"/>
</dbReference>
<dbReference type="InterPro" id="IPR024079">
    <property type="entry name" value="MetalloPept_cat_dom_sf"/>
</dbReference>
<comment type="catalytic activity">
    <reaction evidence="7">
        <text>Hydrolysis of oligopeptides, with broad specificity. Gly or Ala commonly occur as P1 or P1' residues, but more distant residues are also important, as is shown by the fact that Z-Gly-Pro-Gly-|-Gly-Pro-Ala is cleaved, but not Z-(Gly)(5).</text>
        <dbReference type="EC" id="3.4.24.70"/>
    </reaction>
</comment>
<dbReference type="GO" id="GO:0046872">
    <property type="term" value="F:metal ion binding"/>
    <property type="evidence" value="ECO:0007669"/>
    <property type="project" value="UniProtKB-UniRule"/>
</dbReference>
<keyword evidence="4 9" id="KW-0378">Hydrolase</keyword>
<dbReference type="PANTHER" id="PTHR43660">
    <property type="entry name" value="DIPEPTIDYL CARBOXYPEPTIDASE"/>
    <property type="match status" value="1"/>
</dbReference>
<dbReference type="EMBL" id="CP024847">
    <property type="protein sequence ID" value="AUR50756.1"/>
    <property type="molecule type" value="Genomic_DNA"/>
</dbReference>
<dbReference type="InterPro" id="IPR045090">
    <property type="entry name" value="Pept_M3A_M3B"/>
</dbReference>
<protein>
    <recommendedName>
        <fullName evidence="8">oligopeptidase A</fullName>
        <ecNumber evidence="8">3.4.24.70</ecNumber>
    </recommendedName>
</protein>
<evidence type="ECO:0000256" key="5">
    <source>
        <dbReference type="ARBA" id="ARBA00022833"/>
    </source>
</evidence>
<evidence type="ECO:0000313" key="12">
    <source>
        <dbReference type="EMBL" id="AUR50756.1"/>
    </source>
</evidence>
<accession>A0A2I7N2T2</accession>
<evidence type="ECO:0000256" key="3">
    <source>
        <dbReference type="ARBA" id="ARBA00022723"/>
    </source>
</evidence>
<dbReference type="InterPro" id="IPR045666">
    <property type="entry name" value="OpdA_N"/>
</dbReference>
<dbReference type="OrthoDB" id="9773538at2"/>
<evidence type="ECO:0000256" key="1">
    <source>
        <dbReference type="ARBA" id="ARBA00006040"/>
    </source>
</evidence>
<comment type="cofactor">
    <cofactor evidence="9">
        <name>Zn(2+)</name>
        <dbReference type="ChEBI" id="CHEBI:29105"/>
    </cofactor>
    <text evidence="9">Binds 1 zinc ion.</text>
</comment>
<dbReference type="GO" id="GO:0005829">
    <property type="term" value="C:cytosol"/>
    <property type="evidence" value="ECO:0007669"/>
    <property type="project" value="UniProtKB-ARBA"/>
</dbReference>
<evidence type="ECO:0000256" key="6">
    <source>
        <dbReference type="ARBA" id="ARBA00023049"/>
    </source>
</evidence>
<gene>
    <name evidence="12" type="ORF">CUN60_00075</name>
</gene>